<dbReference type="Gene3D" id="3.30.70.790">
    <property type="entry name" value="UreE, C-terminal domain"/>
    <property type="match status" value="1"/>
</dbReference>
<protein>
    <recommendedName>
        <fullName evidence="2">DUF2007 domain-containing protein</fullName>
    </recommendedName>
</protein>
<sequence>METIARFEVPEQAHLFRGWLGSRDIAATVLDEHVVQLFWHYSQAIGGVRVVVADEDAERAKTEFEAYRETLRRKPEEIPQAKVWPIVLVASLVFGFPLILFGRRPGR</sequence>
<dbReference type="EMBL" id="BAABRI010000009">
    <property type="protein sequence ID" value="GAA5482631.1"/>
    <property type="molecule type" value="Genomic_DNA"/>
</dbReference>
<proteinExistence type="predicted"/>
<dbReference type="SUPFAM" id="SSF54913">
    <property type="entry name" value="GlnB-like"/>
    <property type="match status" value="1"/>
</dbReference>
<reference evidence="3 4" key="1">
    <citation type="submission" date="2024-02" db="EMBL/GenBank/DDBJ databases">
        <title>Haloferula sargassicola NBRC 104335.</title>
        <authorList>
            <person name="Ichikawa N."/>
            <person name="Katano-Makiyama Y."/>
            <person name="Hidaka K."/>
        </authorList>
    </citation>
    <scope>NUCLEOTIDE SEQUENCE [LARGE SCALE GENOMIC DNA]</scope>
    <source>
        <strain evidence="3 4">NBRC 104335</strain>
    </source>
</reference>
<accession>A0ABP9UPL7</accession>
<evidence type="ECO:0000259" key="2">
    <source>
        <dbReference type="Pfam" id="PF09413"/>
    </source>
</evidence>
<keyword evidence="1" id="KW-0812">Transmembrane</keyword>
<evidence type="ECO:0000313" key="3">
    <source>
        <dbReference type="EMBL" id="GAA5482631.1"/>
    </source>
</evidence>
<gene>
    <name evidence="3" type="ORF">Hsar01_01854</name>
</gene>
<organism evidence="3 4">
    <name type="scientific">Haloferula sargassicola</name>
    <dbReference type="NCBI Taxonomy" id="490096"/>
    <lineage>
        <taxon>Bacteria</taxon>
        <taxon>Pseudomonadati</taxon>
        <taxon>Verrucomicrobiota</taxon>
        <taxon>Verrucomicrobiia</taxon>
        <taxon>Verrucomicrobiales</taxon>
        <taxon>Verrucomicrobiaceae</taxon>
        <taxon>Haloferula</taxon>
    </lineage>
</organism>
<dbReference type="Pfam" id="PF09413">
    <property type="entry name" value="DUF2007"/>
    <property type="match status" value="1"/>
</dbReference>
<name>A0ABP9UPL7_9BACT</name>
<keyword evidence="1" id="KW-1133">Transmembrane helix</keyword>
<keyword evidence="4" id="KW-1185">Reference proteome</keyword>
<comment type="caution">
    <text evidence="3">The sequence shown here is derived from an EMBL/GenBank/DDBJ whole genome shotgun (WGS) entry which is preliminary data.</text>
</comment>
<feature type="transmembrane region" description="Helical" evidence="1">
    <location>
        <begin position="83"/>
        <end position="101"/>
    </location>
</feature>
<dbReference type="Proteomes" id="UP001476282">
    <property type="component" value="Unassembled WGS sequence"/>
</dbReference>
<feature type="domain" description="DUF2007" evidence="2">
    <location>
        <begin position="1"/>
        <end position="62"/>
    </location>
</feature>
<evidence type="ECO:0000256" key="1">
    <source>
        <dbReference type="SAM" id="Phobius"/>
    </source>
</evidence>
<dbReference type="InterPro" id="IPR018551">
    <property type="entry name" value="DUF2007"/>
</dbReference>
<dbReference type="RefSeq" id="WP_353566767.1">
    <property type="nucleotide sequence ID" value="NZ_BAABRI010000009.1"/>
</dbReference>
<evidence type="ECO:0000313" key="4">
    <source>
        <dbReference type="Proteomes" id="UP001476282"/>
    </source>
</evidence>
<dbReference type="InterPro" id="IPR011322">
    <property type="entry name" value="N-reg_PII-like_a/b"/>
</dbReference>
<keyword evidence="1" id="KW-0472">Membrane</keyword>